<dbReference type="GO" id="GO:0005634">
    <property type="term" value="C:nucleus"/>
    <property type="evidence" value="ECO:0000318"/>
    <property type="project" value="GO_Central"/>
</dbReference>
<evidence type="ECO:0000313" key="9">
    <source>
        <dbReference type="EnsemblPlants" id="PNT65633"/>
    </source>
</evidence>
<dbReference type="ExpressionAtlas" id="A0A2K2CUC4">
    <property type="expression patterns" value="baseline and differential"/>
</dbReference>
<reference evidence="8" key="2">
    <citation type="submission" date="2017-06" db="EMBL/GenBank/DDBJ databases">
        <title>WGS assembly of Brachypodium distachyon.</title>
        <authorList>
            <consortium name="The International Brachypodium Initiative"/>
            <person name="Lucas S."/>
            <person name="Harmon-Smith M."/>
            <person name="Lail K."/>
            <person name="Tice H."/>
            <person name="Grimwood J."/>
            <person name="Bruce D."/>
            <person name="Barry K."/>
            <person name="Shu S."/>
            <person name="Lindquist E."/>
            <person name="Wang M."/>
            <person name="Pitluck S."/>
            <person name="Vogel J.P."/>
            <person name="Garvin D.F."/>
            <person name="Mockler T.C."/>
            <person name="Schmutz J."/>
            <person name="Rokhsar D."/>
            <person name="Bevan M.W."/>
        </authorList>
    </citation>
    <scope>NUCLEOTIDE SEQUENCE</scope>
    <source>
        <strain evidence="8">Bd21</strain>
    </source>
</reference>
<dbReference type="GO" id="GO:0003700">
    <property type="term" value="F:DNA-binding transcription factor activity"/>
    <property type="evidence" value="ECO:0000318"/>
    <property type="project" value="GO_Central"/>
</dbReference>
<organism evidence="8">
    <name type="scientific">Brachypodium distachyon</name>
    <name type="common">Purple false brome</name>
    <name type="synonym">Trachynia distachya</name>
    <dbReference type="NCBI Taxonomy" id="15368"/>
    <lineage>
        <taxon>Eukaryota</taxon>
        <taxon>Viridiplantae</taxon>
        <taxon>Streptophyta</taxon>
        <taxon>Embryophyta</taxon>
        <taxon>Tracheophyta</taxon>
        <taxon>Spermatophyta</taxon>
        <taxon>Magnoliopsida</taxon>
        <taxon>Liliopsida</taxon>
        <taxon>Poales</taxon>
        <taxon>Poaceae</taxon>
        <taxon>BOP clade</taxon>
        <taxon>Pooideae</taxon>
        <taxon>Stipodae</taxon>
        <taxon>Brachypodieae</taxon>
        <taxon>Brachypodium</taxon>
    </lineage>
</organism>
<keyword evidence="3" id="KW-0805">Transcription regulation</keyword>
<dbReference type="InterPro" id="IPR044810">
    <property type="entry name" value="WRKY_plant"/>
</dbReference>
<dbReference type="Pfam" id="PF03106">
    <property type="entry name" value="WRKY"/>
    <property type="match status" value="2"/>
</dbReference>
<dbReference type="GO" id="GO:0000976">
    <property type="term" value="F:transcription cis-regulatory region binding"/>
    <property type="evidence" value="ECO:0000318"/>
    <property type="project" value="GO_Central"/>
</dbReference>
<dbReference type="InterPro" id="IPR003657">
    <property type="entry name" value="WRKY_dom"/>
</dbReference>
<dbReference type="EnsemblPlants" id="PNT65633">
    <property type="protein sequence ID" value="PNT65633"/>
    <property type="gene ID" value="BRADI_4g45290v3"/>
</dbReference>
<evidence type="ECO:0000256" key="1">
    <source>
        <dbReference type="ARBA" id="ARBA00004123"/>
    </source>
</evidence>
<dbReference type="PANTHER" id="PTHR31221">
    <property type="entry name" value="WRKY TRANSCRIPTION FACTOR PROTEIN 1-RELATED"/>
    <property type="match status" value="1"/>
</dbReference>
<dbReference type="SMART" id="SM00774">
    <property type="entry name" value="WRKY"/>
    <property type="match status" value="2"/>
</dbReference>
<keyword evidence="2" id="KW-0677">Repeat</keyword>
<dbReference type="InterPro" id="IPR036576">
    <property type="entry name" value="WRKY_dom_sf"/>
</dbReference>
<evidence type="ECO:0000256" key="4">
    <source>
        <dbReference type="ARBA" id="ARBA00023125"/>
    </source>
</evidence>
<gene>
    <name evidence="9" type="primary">LOC100842699</name>
    <name evidence="8" type="ORF">BRADI_4g45290v3</name>
</gene>
<feature type="domain" description="WRKY" evidence="7">
    <location>
        <begin position="338"/>
        <end position="401"/>
    </location>
</feature>
<keyword evidence="4" id="KW-0238">DNA-binding</keyword>
<dbReference type="Gene3D" id="2.20.25.80">
    <property type="entry name" value="WRKY domain"/>
    <property type="match status" value="2"/>
</dbReference>
<evidence type="ECO:0000313" key="10">
    <source>
        <dbReference type="Proteomes" id="UP000008810"/>
    </source>
</evidence>
<evidence type="ECO:0000256" key="3">
    <source>
        <dbReference type="ARBA" id="ARBA00023015"/>
    </source>
</evidence>
<dbReference type="SUPFAM" id="SSF118290">
    <property type="entry name" value="WRKY DNA-binding domain"/>
    <property type="match status" value="2"/>
</dbReference>
<evidence type="ECO:0000313" key="8">
    <source>
        <dbReference type="EMBL" id="PNT65633.1"/>
    </source>
</evidence>
<dbReference type="Proteomes" id="UP000008810">
    <property type="component" value="Chromosome 4"/>
</dbReference>
<dbReference type="OrthoDB" id="5065855at2759"/>
<proteinExistence type="predicted"/>
<dbReference type="FunFam" id="2.20.25.80:FF:000006">
    <property type="entry name" value="WRKY transcription factor"/>
    <property type="match status" value="1"/>
</dbReference>
<evidence type="ECO:0000256" key="6">
    <source>
        <dbReference type="ARBA" id="ARBA00023242"/>
    </source>
</evidence>
<dbReference type="STRING" id="15368.A0A2K2CUC4"/>
<dbReference type="AlphaFoldDB" id="A0A2K2CUC4"/>
<evidence type="ECO:0000256" key="5">
    <source>
        <dbReference type="ARBA" id="ARBA00023163"/>
    </source>
</evidence>
<accession>A0A2K2CUC4</accession>
<dbReference type="PANTHER" id="PTHR31221:SF360">
    <property type="entry name" value="WRKY DOMAIN-CONTAINING PROTEIN"/>
    <property type="match status" value="1"/>
</dbReference>
<dbReference type="GO" id="GO:0006355">
    <property type="term" value="P:regulation of DNA-templated transcription"/>
    <property type="evidence" value="ECO:0000318"/>
    <property type="project" value="GO_Central"/>
</dbReference>
<dbReference type="Gramene" id="PNT65633">
    <property type="protein sequence ID" value="PNT65633"/>
    <property type="gene ID" value="BRADI_4g45290v3"/>
</dbReference>
<keyword evidence="5" id="KW-0804">Transcription</keyword>
<keyword evidence="10" id="KW-1185">Reference proteome</keyword>
<dbReference type="EMBL" id="CM000883">
    <property type="protein sequence ID" value="PNT65633.1"/>
    <property type="molecule type" value="Genomic_DNA"/>
</dbReference>
<evidence type="ECO:0000256" key="2">
    <source>
        <dbReference type="ARBA" id="ARBA00022737"/>
    </source>
</evidence>
<keyword evidence="6" id="KW-0539">Nucleus</keyword>
<evidence type="ECO:0000259" key="7">
    <source>
        <dbReference type="PROSITE" id="PS50811"/>
    </source>
</evidence>
<reference evidence="8 9" key="1">
    <citation type="journal article" date="2010" name="Nature">
        <title>Genome sequencing and analysis of the model grass Brachypodium distachyon.</title>
        <authorList>
            <consortium name="International Brachypodium Initiative"/>
        </authorList>
    </citation>
    <scope>NUCLEOTIDE SEQUENCE [LARGE SCALE GENOMIC DNA]</scope>
    <source>
        <strain evidence="8">Bd21</strain>
        <strain evidence="9">cv. Bd21</strain>
    </source>
</reference>
<reference evidence="9" key="3">
    <citation type="submission" date="2018-08" db="UniProtKB">
        <authorList>
            <consortium name="EnsemblPlants"/>
        </authorList>
    </citation>
    <scope>IDENTIFICATION</scope>
    <source>
        <strain evidence="9">cv. Bd21</strain>
    </source>
</reference>
<feature type="domain" description="WRKY" evidence="7">
    <location>
        <begin position="180"/>
        <end position="244"/>
    </location>
</feature>
<comment type="subcellular location">
    <subcellularLocation>
        <location evidence="1">Nucleus</location>
    </subcellularLocation>
</comment>
<protein>
    <recommendedName>
        <fullName evidence="7">WRKY domain-containing protein</fullName>
    </recommendedName>
</protein>
<dbReference type="PROSITE" id="PS50811">
    <property type="entry name" value="WRKY"/>
    <property type="match status" value="2"/>
</dbReference>
<name>A0A2K2CUC4_BRADI</name>
<sequence length="404" mass="45122">MHTRSTTPSLSSFLPTLQLNFLCCSPIAYLQLWQSTRLKDLRYVCEPFIPAFFSLSLKLLIHAQGEKWKMPSQEKITAVKPVASRPFSSFSSFSKLLKDFTTTGSTPITSPEETVIVRRPKATRFASAPSDLTTGITATTLQDGGSDTTHEQMVVNTEQAVSCDDHQTVFHNINKPIHSARNRLSYDGYNWRKYGQKQVKGSEFPRSYYKCTYPTCPVKRKVETTLDGQIAEIVYNGEHNHPKPHLSKKPVSSTGTEVVIADLYGSNDAGAESRLGGCNGLSLIGSNVVADTFRRCCDCFDELGENSLVCDCKGSRKEEQLNGLGAHVEAARVFQASTEYESSEDAFRWRKYGQKAVNGNLFPRSYYRCSTARCNARKFVERSSDNSLVTTYEGRHNHIAERLG</sequence>